<name>A0ABT1AV31_9FLAO</name>
<dbReference type="Proteomes" id="UP001206312">
    <property type="component" value="Unassembled WGS sequence"/>
</dbReference>
<protein>
    <submittedName>
        <fullName evidence="3">Lipid-binding SYLF domain-containing protein</fullName>
    </submittedName>
</protein>
<feature type="signal peptide" evidence="1">
    <location>
        <begin position="1"/>
        <end position="22"/>
    </location>
</feature>
<dbReference type="EMBL" id="JAMXIB010000002">
    <property type="protein sequence ID" value="MCO5723918.1"/>
    <property type="molecule type" value="Genomic_DNA"/>
</dbReference>
<feature type="domain" description="Ysc84 actin-binding" evidence="2">
    <location>
        <begin position="94"/>
        <end position="172"/>
    </location>
</feature>
<proteinExistence type="predicted"/>
<keyword evidence="1" id="KW-0732">Signal</keyword>
<evidence type="ECO:0000313" key="4">
    <source>
        <dbReference type="Proteomes" id="UP001206312"/>
    </source>
</evidence>
<feature type="chain" id="PRO_5047135729" evidence="1">
    <location>
        <begin position="23"/>
        <end position="177"/>
    </location>
</feature>
<evidence type="ECO:0000313" key="3">
    <source>
        <dbReference type="EMBL" id="MCO5723918.1"/>
    </source>
</evidence>
<evidence type="ECO:0000256" key="1">
    <source>
        <dbReference type="SAM" id="SignalP"/>
    </source>
</evidence>
<dbReference type="InterPro" id="IPR007461">
    <property type="entry name" value="Ysc84_actin-binding"/>
</dbReference>
<reference evidence="3 4" key="1">
    <citation type="submission" date="2022-06" db="EMBL/GenBank/DDBJ databases">
        <authorList>
            <person name="Xuan X."/>
        </authorList>
    </citation>
    <scope>NUCLEOTIDE SEQUENCE [LARGE SCALE GENOMIC DNA]</scope>
    <source>
        <strain evidence="3 4">2V75</strain>
    </source>
</reference>
<dbReference type="CDD" id="cd11524">
    <property type="entry name" value="SYLF"/>
    <property type="match status" value="1"/>
</dbReference>
<comment type="caution">
    <text evidence="3">The sequence shown here is derived from an EMBL/GenBank/DDBJ whole genome shotgun (WGS) entry which is preliminary data.</text>
</comment>
<accession>A0ABT1AV31</accession>
<dbReference type="RefSeq" id="WP_252740292.1">
    <property type="nucleotide sequence ID" value="NZ_JAMXIB010000002.1"/>
</dbReference>
<keyword evidence="4" id="KW-1185">Reference proteome</keyword>
<evidence type="ECO:0000259" key="2">
    <source>
        <dbReference type="Pfam" id="PF04366"/>
    </source>
</evidence>
<sequence length="177" mass="18913">MKKIRILGLFFLLGSLAMPLSAQSKKDQKIMKDADRAVKTLLNVNSELREYFDNSAGAAVFPNVGKGGFIIGGASGNGVLYHAGKKVGMASLKAVSIGFQAGGEALIEVIFFETDQDVEKFKEGNYEFDAGVSATMVETGVSVDAEYRDGVAVFTYAKKGLMAEVSVGGQKFNFTPF</sequence>
<organism evidence="3 4">
    <name type="scientific">Robiginitalea marina</name>
    <dbReference type="NCBI Taxonomy" id="2954105"/>
    <lineage>
        <taxon>Bacteria</taxon>
        <taxon>Pseudomonadati</taxon>
        <taxon>Bacteroidota</taxon>
        <taxon>Flavobacteriia</taxon>
        <taxon>Flavobacteriales</taxon>
        <taxon>Flavobacteriaceae</taxon>
        <taxon>Robiginitalea</taxon>
    </lineage>
</organism>
<dbReference type="Pfam" id="PF04366">
    <property type="entry name" value="Ysc84"/>
    <property type="match status" value="1"/>
</dbReference>
<gene>
    <name evidence="3" type="ORF">NG653_03555</name>
</gene>